<feature type="transmembrane region" description="Helical" evidence="1">
    <location>
        <begin position="6"/>
        <end position="27"/>
    </location>
</feature>
<reference evidence="2" key="1">
    <citation type="journal article" date="2014" name="Int. J. Syst. Evol. Microbiol.">
        <title>Complete genome sequence of Corynebacterium casei LMG S-19264T (=DSM 44701T), isolated from a smear-ripened cheese.</title>
        <authorList>
            <consortium name="US DOE Joint Genome Institute (JGI-PGF)"/>
            <person name="Walter F."/>
            <person name="Albersmeier A."/>
            <person name="Kalinowski J."/>
            <person name="Ruckert C."/>
        </authorList>
    </citation>
    <scope>NUCLEOTIDE SEQUENCE</scope>
    <source>
        <strain evidence="2">JCM 4335</strain>
    </source>
</reference>
<name>A0A918AZF7_9ACTN</name>
<evidence type="ECO:0000256" key="1">
    <source>
        <dbReference type="SAM" id="Phobius"/>
    </source>
</evidence>
<organism evidence="2 3">
    <name type="scientific">Streptomyces roseolilacinus</name>
    <dbReference type="NCBI Taxonomy" id="66904"/>
    <lineage>
        <taxon>Bacteria</taxon>
        <taxon>Bacillati</taxon>
        <taxon>Actinomycetota</taxon>
        <taxon>Actinomycetes</taxon>
        <taxon>Kitasatosporales</taxon>
        <taxon>Streptomycetaceae</taxon>
        <taxon>Streptomyces</taxon>
    </lineage>
</organism>
<dbReference type="Proteomes" id="UP000654123">
    <property type="component" value="Unassembled WGS sequence"/>
</dbReference>
<reference evidence="2" key="2">
    <citation type="submission" date="2020-09" db="EMBL/GenBank/DDBJ databases">
        <authorList>
            <person name="Sun Q."/>
            <person name="Ohkuma M."/>
        </authorList>
    </citation>
    <scope>NUCLEOTIDE SEQUENCE</scope>
    <source>
        <strain evidence="2">JCM 4335</strain>
    </source>
</reference>
<comment type="caution">
    <text evidence="2">The sequence shown here is derived from an EMBL/GenBank/DDBJ whole genome shotgun (WGS) entry which is preliminary data.</text>
</comment>
<proteinExistence type="predicted"/>
<dbReference type="EMBL" id="BMSV01000004">
    <property type="protein sequence ID" value="GGQ04685.1"/>
    <property type="molecule type" value="Genomic_DNA"/>
</dbReference>
<sequence length="162" mass="16593">MTKLLLSVHVLAAILAVGSIAVAASLFPRFAKQAAAEAPQGGEEKGKAVGIAAFLHRICRIYAVAGLVVPVFGIATGAQLGVLGDAWLISSMILTALAAFLLAMAIIPGQERMLTMARQDGAAVEGLDAAATRLGMLTGIFNLVWAVVVVLMIVRPGSTTGV</sequence>
<keyword evidence="1" id="KW-1133">Transmembrane helix</keyword>
<feature type="transmembrane region" description="Helical" evidence="1">
    <location>
        <begin position="86"/>
        <end position="107"/>
    </location>
</feature>
<accession>A0A918AZF7</accession>
<keyword evidence="1" id="KW-0472">Membrane</keyword>
<feature type="transmembrane region" description="Helical" evidence="1">
    <location>
        <begin position="61"/>
        <end position="80"/>
    </location>
</feature>
<keyword evidence="3" id="KW-1185">Reference proteome</keyword>
<dbReference type="RefSeq" id="WP_189532707.1">
    <property type="nucleotide sequence ID" value="NZ_BMSV01000004.1"/>
</dbReference>
<keyword evidence="1" id="KW-0812">Transmembrane</keyword>
<feature type="transmembrane region" description="Helical" evidence="1">
    <location>
        <begin position="134"/>
        <end position="154"/>
    </location>
</feature>
<dbReference type="AlphaFoldDB" id="A0A918AZF7"/>
<gene>
    <name evidence="2" type="ORF">GCM10010249_23910</name>
</gene>
<evidence type="ECO:0000313" key="2">
    <source>
        <dbReference type="EMBL" id="GGQ04685.1"/>
    </source>
</evidence>
<evidence type="ECO:0000313" key="3">
    <source>
        <dbReference type="Proteomes" id="UP000654123"/>
    </source>
</evidence>
<protein>
    <submittedName>
        <fullName evidence="2">Membrane protein</fullName>
    </submittedName>
</protein>